<protein>
    <submittedName>
        <fullName evidence="2">Uncharacterized protein</fullName>
    </submittedName>
</protein>
<dbReference type="Proteomes" id="UP001189619">
    <property type="component" value="Chromosome"/>
</dbReference>
<reference evidence="2" key="1">
    <citation type="submission" date="2023-07" db="EMBL/GenBank/DDBJ databases">
        <authorList>
            <person name="Ivanov I."/>
            <person name="Teneva D."/>
            <person name="Stoikov I."/>
        </authorList>
    </citation>
    <scope>NUCLEOTIDE SEQUENCE</scope>
    <source>
        <strain evidence="2">4475</strain>
    </source>
</reference>
<organism evidence="2 3">
    <name type="scientific">Brevibacillus aydinogluensis</name>
    <dbReference type="NCBI Taxonomy" id="927786"/>
    <lineage>
        <taxon>Bacteria</taxon>
        <taxon>Bacillati</taxon>
        <taxon>Bacillota</taxon>
        <taxon>Bacilli</taxon>
        <taxon>Bacillales</taxon>
        <taxon>Paenibacillaceae</taxon>
        <taxon>Brevibacillus</taxon>
    </lineage>
</organism>
<keyword evidence="3" id="KW-1185">Reference proteome</keyword>
<evidence type="ECO:0000256" key="1">
    <source>
        <dbReference type="SAM" id="Phobius"/>
    </source>
</evidence>
<dbReference type="RefSeq" id="WP_304415343.1">
    <property type="nucleotide sequence ID" value="NZ_OY569118.1"/>
</dbReference>
<feature type="transmembrane region" description="Helical" evidence="1">
    <location>
        <begin position="65"/>
        <end position="89"/>
    </location>
</feature>
<accession>A0AA48MAX4</accession>
<dbReference type="KEGG" id="bayd:BSPP4475_07885"/>
<keyword evidence="1" id="KW-0812">Transmembrane</keyword>
<evidence type="ECO:0000313" key="2">
    <source>
        <dbReference type="EMBL" id="CAJ1002230.1"/>
    </source>
</evidence>
<sequence length="128" mass="14916">MKTMLKIVAGSLFCGWFMLLWSYEMLLSSDIPVRISFDEMRSTLLTIIVSTLIMLLYIRIVKKSLLWCFFLFPSLFWAGSMLMAIKYQYHDYDTTLSVAGFVGCLCIILYSLPFEEIKKIVKRPTSRL</sequence>
<keyword evidence="1" id="KW-1133">Transmembrane helix</keyword>
<evidence type="ECO:0000313" key="3">
    <source>
        <dbReference type="Proteomes" id="UP001189619"/>
    </source>
</evidence>
<feature type="transmembrane region" description="Helical" evidence="1">
    <location>
        <begin position="40"/>
        <end position="58"/>
    </location>
</feature>
<dbReference type="EMBL" id="OY569118">
    <property type="protein sequence ID" value="CAJ1002230.1"/>
    <property type="molecule type" value="Genomic_DNA"/>
</dbReference>
<feature type="transmembrane region" description="Helical" evidence="1">
    <location>
        <begin position="7"/>
        <end position="28"/>
    </location>
</feature>
<proteinExistence type="predicted"/>
<feature type="transmembrane region" description="Helical" evidence="1">
    <location>
        <begin position="95"/>
        <end position="114"/>
    </location>
</feature>
<keyword evidence="1" id="KW-0472">Membrane</keyword>
<dbReference type="AlphaFoldDB" id="A0AA48MAX4"/>
<gene>
    <name evidence="2" type="ORF">BSPP4475_07885</name>
</gene>
<name>A0AA48MAX4_9BACL</name>